<dbReference type="EMBL" id="MG784342">
    <property type="protein sequence ID" value="AUR81265.1"/>
    <property type="molecule type" value="Genomic_DNA"/>
</dbReference>
<reference evidence="1 2" key="2">
    <citation type="journal article" date="2019" name="Microbiol. Resour. Announc.">
        <title>Complete Genome Sequences of Bacillus Bacteriophages Wes44 and Carmen17.</title>
        <authorList>
            <person name="Alder H."/>
            <person name="Himelright M."/>
            <person name="Eisemann E."/>
            <person name="Temple L."/>
        </authorList>
    </citation>
    <scope>NUCLEOTIDE SEQUENCE [LARGE SCALE GENOMIC DNA]</scope>
</reference>
<organism evidence="1 2">
    <name type="scientific">Bacillus phage Carmen17</name>
    <dbReference type="NCBI Taxonomy" id="2072797"/>
    <lineage>
        <taxon>Viruses</taxon>
        <taxon>Duplodnaviria</taxon>
        <taxon>Heunggongvirae</taxon>
        <taxon>Uroviricota</taxon>
        <taxon>Caudoviricetes</taxon>
        <taxon>Gutmannvirinae</taxon>
        <taxon>Carmenvirus</taxon>
        <taxon>Carmenvirus carmen17</taxon>
    </lineage>
</organism>
<sequence>MSKVVQFNFEKNHDKEIDINGTVYSIPMDDASKEKYVKATKKFGIAGEEIAKSSASLLDMSDEEISALTAKQCDMMKDLIETILGKGTFKTMYALAGKSALKLMPLAQELLRLVSDLDEETYAQVTDKYLQNGKK</sequence>
<protein>
    <recommendedName>
        <fullName evidence="3">Tail assembly chaperone</fullName>
    </recommendedName>
</protein>
<dbReference type="GeneID" id="55607520"/>
<keyword evidence="2" id="KW-1185">Reference proteome</keyword>
<evidence type="ECO:0008006" key="3">
    <source>
        <dbReference type="Google" id="ProtNLM"/>
    </source>
</evidence>
<proteinExistence type="predicted"/>
<name>A0A2I7QIP3_9CAUD</name>
<dbReference type="KEGG" id="vg:55607520"/>
<accession>A0A2I7QIP3</accession>
<dbReference type="RefSeq" id="YP_009837338.1">
    <property type="nucleotide sequence ID" value="NC_048698.1"/>
</dbReference>
<evidence type="ECO:0000313" key="2">
    <source>
        <dbReference type="Proteomes" id="UP000241941"/>
    </source>
</evidence>
<reference evidence="1 2" key="1">
    <citation type="submission" date="2018-01" db="EMBL/GenBank/DDBJ databases">
        <title>Complete Genome of Bacillus phages Carmen17.</title>
        <authorList>
            <person name="Himelright M.J."/>
            <person name="Eisemann E.C."/>
            <person name="Alder H.M."/>
            <person name="Clem A.M."/>
            <person name="Temple L."/>
        </authorList>
    </citation>
    <scope>NUCLEOTIDE SEQUENCE [LARGE SCALE GENOMIC DNA]</scope>
</reference>
<dbReference type="Proteomes" id="UP000241941">
    <property type="component" value="Segment"/>
</dbReference>
<evidence type="ECO:0000313" key="1">
    <source>
        <dbReference type="EMBL" id="AUR81265.1"/>
    </source>
</evidence>